<proteinExistence type="predicted"/>
<accession>A0A1W1YNK9</accession>
<reference evidence="4" key="1">
    <citation type="submission" date="2017-04" db="EMBL/GenBank/DDBJ databases">
        <authorList>
            <person name="Varghese N."/>
            <person name="Submissions S."/>
        </authorList>
    </citation>
    <scope>NUCLEOTIDE SEQUENCE [LARGE SCALE GENOMIC DNA]</scope>
    <source>
        <strain evidence="4">DSM 21500</strain>
    </source>
</reference>
<name>A0A1W1YNK9_9LACT</name>
<dbReference type="RefSeq" id="WP_084098905.1">
    <property type="nucleotide sequence ID" value="NZ_FWXK01000003.1"/>
</dbReference>
<evidence type="ECO:0000313" key="4">
    <source>
        <dbReference type="Proteomes" id="UP000243884"/>
    </source>
</evidence>
<dbReference type="InterPro" id="IPR038141">
    <property type="entry name" value="YutD-like_sf"/>
</dbReference>
<evidence type="ECO:0000256" key="2">
    <source>
        <dbReference type="SAM" id="MobiDB-lite"/>
    </source>
</evidence>
<keyword evidence="4" id="KW-1185">Reference proteome</keyword>
<gene>
    <name evidence="3" type="ORF">SAMN04487984_0841</name>
</gene>
<dbReference type="STRING" id="371602.SAMN04487984_0841"/>
<dbReference type="InterPro" id="IPR009370">
    <property type="entry name" value="YutD-like"/>
</dbReference>
<feature type="compositionally biased region" description="Basic residues" evidence="2">
    <location>
        <begin position="142"/>
        <end position="170"/>
    </location>
</feature>
<feature type="disulfide bond" evidence="1">
    <location>
        <begin position="107"/>
        <end position="111"/>
    </location>
</feature>
<dbReference type="AlphaFoldDB" id="A0A1W1YNK9"/>
<dbReference type="EMBL" id="FWXK01000003">
    <property type="protein sequence ID" value="SMC37734.1"/>
    <property type="molecule type" value="Genomic_DNA"/>
</dbReference>
<evidence type="ECO:0000313" key="3">
    <source>
        <dbReference type="EMBL" id="SMC37734.1"/>
    </source>
</evidence>
<evidence type="ECO:0000256" key="1">
    <source>
        <dbReference type="PIRSR" id="PIRSR012565-1"/>
    </source>
</evidence>
<feature type="region of interest" description="Disordered" evidence="2">
    <location>
        <begin position="135"/>
        <end position="203"/>
    </location>
</feature>
<dbReference type="OrthoDB" id="1650379at2"/>
<dbReference type="Gene3D" id="3.50.4.20">
    <property type="match status" value="1"/>
</dbReference>
<keyword evidence="1" id="KW-1015">Disulfide bond</keyword>
<organism evidence="3 4">
    <name type="scientific">Aerococcus suis</name>
    <dbReference type="NCBI Taxonomy" id="371602"/>
    <lineage>
        <taxon>Bacteria</taxon>
        <taxon>Bacillati</taxon>
        <taxon>Bacillota</taxon>
        <taxon>Bacilli</taxon>
        <taxon>Lactobacillales</taxon>
        <taxon>Aerococcaceae</taxon>
        <taxon>Aerococcus</taxon>
    </lineage>
</organism>
<dbReference type="Pfam" id="PF06265">
    <property type="entry name" value="YutD-like"/>
    <property type="match status" value="1"/>
</dbReference>
<protein>
    <submittedName>
        <fullName evidence="3">Uncharacterized protein YutD</fullName>
    </submittedName>
</protein>
<dbReference type="PIRSF" id="PIRSF012565">
    <property type="entry name" value="DUF1027"/>
    <property type="match status" value="1"/>
</dbReference>
<dbReference type="Proteomes" id="UP000243884">
    <property type="component" value="Unassembled WGS sequence"/>
</dbReference>
<sequence>MLSRKRQAELKEKHDALPYPKANVQRISEDKLKINDHQFELKVNYHDGFDSDALSERYTELFDQYDFIVGDWSFEQLRLKGFYYDEAHTGQKDQEIKHLPDYILEYCSFGCAYFVLEHKRSEAEIKNRDNQVTQEYRDIQKSSRKKRRKNNNRSHRRKNTAKKAKPKHAKINKEFTIIDKKGRGKQSNNQRKKTKKPTTFEIR</sequence>
<feature type="compositionally biased region" description="Basic and acidic residues" evidence="2">
    <location>
        <begin position="171"/>
        <end position="181"/>
    </location>
</feature>